<evidence type="ECO:0000256" key="2">
    <source>
        <dbReference type="ARBA" id="ARBA00023125"/>
    </source>
</evidence>
<dbReference type="PROSITE" id="PS51071">
    <property type="entry name" value="HTH_RPIR"/>
    <property type="match status" value="1"/>
</dbReference>
<dbReference type="InterPro" id="IPR009057">
    <property type="entry name" value="Homeodomain-like_sf"/>
</dbReference>
<reference evidence="7 8" key="1">
    <citation type="submission" date="2021-03" db="EMBL/GenBank/DDBJ databases">
        <title>Genomic Encyclopedia of Type Strains, Phase IV (KMG-IV): sequencing the most valuable type-strain genomes for metagenomic binning, comparative biology and taxonomic classification.</title>
        <authorList>
            <person name="Goeker M."/>
        </authorList>
    </citation>
    <scope>NUCLEOTIDE SEQUENCE [LARGE SCALE GENOMIC DNA]</scope>
    <source>
        <strain evidence="7 8">DSM 13372</strain>
    </source>
</reference>
<dbReference type="Pfam" id="PF01380">
    <property type="entry name" value="SIS"/>
    <property type="match status" value="1"/>
</dbReference>
<dbReference type="InterPro" id="IPR035472">
    <property type="entry name" value="RpiR-like_SIS"/>
</dbReference>
<dbReference type="PROSITE" id="PS51464">
    <property type="entry name" value="SIS"/>
    <property type="match status" value="1"/>
</dbReference>
<dbReference type="InterPro" id="IPR046348">
    <property type="entry name" value="SIS_dom_sf"/>
</dbReference>
<evidence type="ECO:0000259" key="6">
    <source>
        <dbReference type="PROSITE" id="PS51464"/>
    </source>
</evidence>
<evidence type="ECO:0000313" key="7">
    <source>
        <dbReference type="EMBL" id="MBP2239014.1"/>
    </source>
</evidence>
<dbReference type="InterPro" id="IPR001347">
    <property type="entry name" value="SIS_dom"/>
</dbReference>
<accession>A0ABS4R8I9</accession>
<dbReference type="CDD" id="cd05013">
    <property type="entry name" value="SIS_RpiR"/>
    <property type="match status" value="1"/>
</dbReference>
<dbReference type="EMBL" id="JAGILA010000010">
    <property type="protein sequence ID" value="MBP2239014.1"/>
    <property type="molecule type" value="Genomic_DNA"/>
</dbReference>
<evidence type="ECO:0000256" key="1">
    <source>
        <dbReference type="ARBA" id="ARBA00023015"/>
    </source>
</evidence>
<keyword evidence="3" id="KW-0804">Transcription</keyword>
<dbReference type="GO" id="GO:0003677">
    <property type="term" value="F:DNA binding"/>
    <property type="evidence" value="ECO:0007669"/>
    <property type="project" value="UniProtKB-KW"/>
</dbReference>
<keyword evidence="1" id="KW-0805">Transcription regulation</keyword>
<organism evidence="7 8">
    <name type="scientific">Sinorhizobium kostiense</name>
    <dbReference type="NCBI Taxonomy" id="76747"/>
    <lineage>
        <taxon>Bacteria</taxon>
        <taxon>Pseudomonadati</taxon>
        <taxon>Pseudomonadota</taxon>
        <taxon>Alphaproteobacteria</taxon>
        <taxon>Hyphomicrobiales</taxon>
        <taxon>Rhizobiaceae</taxon>
        <taxon>Sinorhizobium/Ensifer group</taxon>
        <taxon>Sinorhizobium</taxon>
    </lineage>
</organism>
<evidence type="ECO:0000313" key="8">
    <source>
        <dbReference type="Proteomes" id="UP000730739"/>
    </source>
</evidence>
<proteinExistence type="predicted"/>
<evidence type="ECO:0000256" key="4">
    <source>
        <dbReference type="SAM" id="MobiDB-lite"/>
    </source>
</evidence>
<dbReference type="Gene3D" id="1.10.10.10">
    <property type="entry name" value="Winged helix-like DNA-binding domain superfamily/Winged helix DNA-binding domain"/>
    <property type="match status" value="1"/>
</dbReference>
<dbReference type="PANTHER" id="PTHR30514">
    <property type="entry name" value="GLUCOKINASE"/>
    <property type="match status" value="1"/>
</dbReference>
<dbReference type="SUPFAM" id="SSF46689">
    <property type="entry name" value="Homeodomain-like"/>
    <property type="match status" value="1"/>
</dbReference>
<feature type="domain" description="SIS" evidence="6">
    <location>
        <begin position="136"/>
        <end position="268"/>
    </location>
</feature>
<gene>
    <name evidence="7" type="ORF">J2Z31_005555</name>
</gene>
<feature type="domain" description="HTH rpiR-type" evidence="5">
    <location>
        <begin position="10"/>
        <end position="86"/>
    </location>
</feature>
<comment type="caution">
    <text evidence="7">The sequence shown here is derived from an EMBL/GenBank/DDBJ whole genome shotgun (WGS) entry which is preliminary data.</text>
</comment>
<dbReference type="PANTHER" id="PTHR30514:SF18">
    <property type="entry name" value="RPIR-FAMILY TRANSCRIPTIONAL REGULATOR"/>
    <property type="match status" value="1"/>
</dbReference>
<keyword evidence="2 7" id="KW-0238">DNA-binding</keyword>
<dbReference type="InterPro" id="IPR000281">
    <property type="entry name" value="HTH_RpiR"/>
</dbReference>
<dbReference type="InterPro" id="IPR036388">
    <property type="entry name" value="WH-like_DNA-bd_sf"/>
</dbReference>
<protein>
    <submittedName>
        <fullName evidence="7">DNA-binding MurR/RpiR family transcriptional regulator</fullName>
    </submittedName>
</protein>
<keyword evidence="8" id="KW-1185">Reference proteome</keyword>
<feature type="region of interest" description="Disordered" evidence="4">
    <location>
        <begin position="293"/>
        <end position="321"/>
    </location>
</feature>
<evidence type="ECO:0000256" key="3">
    <source>
        <dbReference type="ARBA" id="ARBA00023163"/>
    </source>
</evidence>
<dbReference type="Gene3D" id="3.40.50.10490">
    <property type="entry name" value="Glucose-6-phosphate isomerase like protein, domain 1"/>
    <property type="match status" value="1"/>
</dbReference>
<dbReference type="SUPFAM" id="SSF53697">
    <property type="entry name" value="SIS domain"/>
    <property type="match status" value="1"/>
</dbReference>
<dbReference type="Pfam" id="PF01418">
    <property type="entry name" value="HTH_6"/>
    <property type="match status" value="1"/>
</dbReference>
<name>A0ABS4R8I9_9HYPH</name>
<evidence type="ECO:0000259" key="5">
    <source>
        <dbReference type="PROSITE" id="PS51071"/>
    </source>
</evidence>
<dbReference type="Proteomes" id="UP000730739">
    <property type="component" value="Unassembled WGS sequence"/>
</dbReference>
<dbReference type="InterPro" id="IPR047640">
    <property type="entry name" value="RpiR-like"/>
</dbReference>
<sequence length="321" mass="34713">MHYVLIMADGPFSERLIQSFDKMSEQFQLAARYIIDQPHDVALLSMRDQARLAGVQPATMIRLAKHLGLSGYDELRQIYAEAVRSGDVGFAGKADAQAINQKRKGDHGLAREILRAQAAEIGHLADSPQLDAMVSIATRLATARHVFSIGLRSSHTVAWHLHYILSMIGKTSVLLDAIGGTGPDMLARAHSDDVLVAASVFPYTRVTVEIAEYAHRHGIPVVAITDSEVAPLTRFADDFVLVQTKSPSFFHTMAPAFAVAEVLGALIAGRNADAAREALLRFDAHLSDLNAHLQSKPSRKVGSSPPAAPTKRNANGKGCKK</sequence>